<protein>
    <submittedName>
        <fullName evidence="1">Uncharacterized protein</fullName>
    </submittedName>
</protein>
<evidence type="ECO:0000313" key="1">
    <source>
        <dbReference type="EMBL" id="AQN32477.1"/>
    </source>
</evidence>
<proteinExistence type="predicted"/>
<evidence type="ECO:0000313" key="2">
    <source>
        <dbReference type="Proteomes" id="UP000246806"/>
    </source>
</evidence>
<reference evidence="1 2" key="1">
    <citation type="submission" date="2016-10" db="EMBL/GenBank/DDBJ databases">
        <title>Complete Genome Sequence of Bacillus Phage BCP12.</title>
        <authorList>
            <person name="Ghosh K."/>
            <person name="Kim K.-P."/>
        </authorList>
    </citation>
    <scope>NUCLEOTIDE SEQUENCE [LARGE SCALE GENOMIC DNA]</scope>
</reference>
<gene>
    <name evidence="1" type="ORF">BCP12_059</name>
</gene>
<name>A0A2S0CSM3_9CAUD</name>
<sequence length="96" mass="10933">MDEITGNKKKNAITTVMKNLAFSKKAVMSPIGYLRNLKNRGNYYEYSYSDYAFKFYDVINKCYGICGTFGNDNEGAEESCGLNQNMPRIFPTTILK</sequence>
<dbReference type="EMBL" id="KX987999">
    <property type="protein sequence ID" value="AQN32477.1"/>
    <property type="molecule type" value="Genomic_DNA"/>
</dbReference>
<dbReference type="Proteomes" id="UP000246806">
    <property type="component" value="Genome"/>
</dbReference>
<accession>A0A2S0CSM3</accession>
<organism evidence="1 2">
    <name type="scientific">Bacillus phage BCP12</name>
    <dbReference type="NCBI Taxonomy" id="1913122"/>
    <lineage>
        <taxon>Viruses</taxon>
        <taxon>Duplodnaviria</taxon>
        <taxon>Heunggongvirae</taxon>
        <taxon>Uroviricota</taxon>
        <taxon>Caudoviricetes</taxon>
        <taxon>Herelleviridae</taxon>
        <taxon>Bastillevirinae</taxon>
        <taxon>Tsarbombavirus</taxon>
        <taxon>Tsarbombavirus BCP78</taxon>
    </lineage>
</organism>